<dbReference type="SUPFAM" id="SSF56281">
    <property type="entry name" value="Metallo-hydrolase/oxidoreductase"/>
    <property type="match status" value="1"/>
</dbReference>
<evidence type="ECO:0000256" key="10">
    <source>
        <dbReference type="SAM" id="MobiDB-lite"/>
    </source>
</evidence>
<keyword evidence="5 8" id="KW-0539">Nucleus</keyword>
<dbReference type="Gene3D" id="3.60.15.10">
    <property type="entry name" value="Ribonuclease Z/Hydroxyacylglutathione hydrolase-like"/>
    <property type="match status" value="1"/>
</dbReference>
<dbReference type="Proteomes" id="UP000887563">
    <property type="component" value="Unplaced"/>
</dbReference>
<evidence type="ECO:0000313" key="13">
    <source>
        <dbReference type="Proteomes" id="UP000887563"/>
    </source>
</evidence>
<evidence type="ECO:0000256" key="7">
    <source>
        <dbReference type="ARBA" id="ARBA00065452"/>
    </source>
</evidence>
<dbReference type="AlphaFoldDB" id="A0A914LCK2"/>
<evidence type="ECO:0000259" key="11">
    <source>
        <dbReference type="SMART" id="SM00849"/>
    </source>
</evidence>
<dbReference type="Pfam" id="PF13299">
    <property type="entry name" value="CPSF100_C"/>
    <property type="match status" value="1"/>
</dbReference>
<dbReference type="Pfam" id="PF10996">
    <property type="entry name" value="Beta-Casp"/>
    <property type="match status" value="1"/>
</dbReference>
<feature type="compositionally biased region" description="Low complexity" evidence="10">
    <location>
        <begin position="909"/>
        <end position="921"/>
    </location>
</feature>
<protein>
    <recommendedName>
        <fullName evidence="8">Cleavage and polyadenylation specificity factor subunit 2</fullName>
    </recommendedName>
    <alternativeName>
        <fullName evidence="8">Cleavage and polyadenylation specificity factor 100 kDa subunit</fullName>
    </alternativeName>
</protein>
<dbReference type="InterPro" id="IPR035639">
    <property type="entry name" value="CPSF2_MBL"/>
</dbReference>
<evidence type="ECO:0000256" key="3">
    <source>
        <dbReference type="ARBA" id="ARBA00022664"/>
    </source>
</evidence>
<feature type="domain" description="Metallo-beta-lactamase" evidence="11">
    <location>
        <begin position="17"/>
        <end position="221"/>
    </location>
</feature>
<evidence type="ECO:0000256" key="8">
    <source>
        <dbReference type="RuleBase" id="RU365006"/>
    </source>
</evidence>
<dbReference type="Pfam" id="PF07521">
    <property type="entry name" value="RMMBL"/>
    <property type="match status" value="1"/>
</dbReference>
<dbReference type="GO" id="GO:0006398">
    <property type="term" value="P:mRNA 3'-end processing by stem-loop binding and cleavage"/>
    <property type="evidence" value="ECO:0007669"/>
    <property type="project" value="InterPro"/>
</dbReference>
<keyword evidence="9" id="KW-0175">Coiled coil</keyword>
<feature type="region of interest" description="Disordered" evidence="10">
    <location>
        <begin position="938"/>
        <end position="960"/>
    </location>
</feature>
<dbReference type="PANTHER" id="PTHR45922">
    <property type="entry name" value="CLEAVAGE AND POLYADENYLATION SPECIFICITY FACTOR SUBUNIT 2"/>
    <property type="match status" value="1"/>
</dbReference>
<dbReference type="GO" id="GO:0003723">
    <property type="term" value="F:RNA binding"/>
    <property type="evidence" value="ECO:0007669"/>
    <property type="project" value="UniProtKB-KW"/>
</dbReference>
<evidence type="ECO:0000256" key="1">
    <source>
        <dbReference type="ARBA" id="ARBA00004123"/>
    </source>
</evidence>
<feature type="compositionally biased region" description="Basic and acidic residues" evidence="10">
    <location>
        <begin position="768"/>
        <end position="781"/>
    </location>
</feature>
<dbReference type="GO" id="GO:0005847">
    <property type="term" value="C:mRNA cleavage and polyadenylation specificity factor complex"/>
    <property type="evidence" value="ECO:0007669"/>
    <property type="project" value="InterPro"/>
</dbReference>
<dbReference type="InterPro" id="IPR022712">
    <property type="entry name" value="Beta_Casp"/>
</dbReference>
<keyword evidence="4 8" id="KW-0694">RNA-binding</keyword>
<feature type="region of interest" description="Disordered" evidence="10">
    <location>
        <begin position="737"/>
        <end position="807"/>
    </location>
</feature>
<feature type="coiled-coil region" evidence="9">
    <location>
        <begin position="403"/>
        <end position="434"/>
    </location>
</feature>
<comment type="function">
    <text evidence="6">CPSF plays a key role in pre-mRNA 3'-end formation, recognizing the AAUAAA signal sequence and interacting with poly(A)polymerase and other factors to bring about cleavage and poly(A) addition.</text>
</comment>
<reference evidence="14" key="1">
    <citation type="submission" date="2022-11" db="UniProtKB">
        <authorList>
            <consortium name="WormBaseParasite"/>
        </authorList>
    </citation>
    <scope>IDENTIFICATION</scope>
</reference>
<dbReference type="InterPro" id="IPR036866">
    <property type="entry name" value="RibonucZ/Hydroxyglut_hydro"/>
</dbReference>
<keyword evidence="3 8" id="KW-0507">mRNA processing</keyword>
<feature type="domain" description="Beta-Casp" evidence="12">
    <location>
        <begin position="241"/>
        <end position="366"/>
    </location>
</feature>
<name>A0A914LCK2_MELIC</name>
<feature type="compositionally biased region" description="Acidic residues" evidence="10">
    <location>
        <begin position="751"/>
        <end position="767"/>
    </location>
</feature>
<dbReference type="CDD" id="cd16293">
    <property type="entry name" value="CPSF2-like_MBL-fold"/>
    <property type="match status" value="1"/>
</dbReference>
<organism evidence="13 14">
    <name type="scientific">Meloidogyne incognita</name>
    <name type="common">Southern root-knot nematode worm</name>
    <name type="synonym">Oxyuris incognita</name>
    <dbReference type="NCBI Taxonomy" id="6306"/>
    <lineage>
        <taxon>Eukaryota</taxon>
        <taxon>Metazoa</taxon>
        <taxon>Ecdysozoa</taxon>
        <taxon>Nematoda</taxon>
        <taxon>Chromadorea</taxon>
        <taxon>Rhabditida</taxon>
        <taxon>Tylenchina</taxon>
        <taxon>Tylenchomorpha</taxon>
        <taxon>Tylenchoidea</taxon>
        <taxon>Meloidogynidae</taxon>
        <taxon>Meloidogyninae</taxon>
        <taxon>Meloidogyne</taxon>
        <taxon>Meloidogyne incognita group</taxon>
    </lineage>
</organism>
<feature type="compositionally biased region" description="Polar residues" evidence="10">
    <location>
        <begin position="938"/>
        <end position="956"/>
    </location>
</feature>
<keyword evidence="13" id="KW-1185">Reference proteome</keyword>
<dbReference type="SMART" id="SM01027">
    <property type="entry name" value="Beta-Casp"/>
    <property type="match status" value="1"/>
</dbReference>
<dbReference type="Pfam" id="PF16661">
    <property type="entry name" value="Lactamase_B_6"/>
    <property type="match status" value="1"/>
</dbReference>
<comment type="similarity">
    <text evidence="2 8">Belongs to the metallo-beta-lactamase superfamily. RNA-metabolizing metallo-beta-lactamase-like family. CPSF2/YSH1 subfamily.</text>
</comment>
<comment type="subunit">
    <text evidence="7">CPSF is a heterotetramer composed of four distinct subunits 160, 100, 70 and 30 kDa.</text>
</comment>
<dbReference type="InterPro" id="IPR025069">
    <property type="entry name" value="Cpsf2_C"/>
</dbReference>
<dbReference type="SMART" id="SM00849">
    <property type="entry name" value="Lactamase_B"/>
    <property type="match status" value="1"/>
</dbReference>
<evidence type="ECO:0000256" key="9">
    <source>
        <dbReference type="SAM" id="Coils"/>
    </source>
</evidence>
<evidence type="ECO:0000259" key="12">
    <source>
        <dbReference type="SMART" id="SM01027"/>
    </source>
</evidence>
<accession>A0A914LCK2</accession>
<comment type="subcellular location">
    <subcellularLocation>
        <location evidence="1 8">Nucleus</location>
    </subcellularLocation>
</comment>
<dbReference type="PANTHER" id="PTHR45922:SF1">
    <property type="entry name" value="CLEAVAGE AND POLYADENYLATION SPECIFICITY FACTOR SUBUNIT 2"/>
    <property type="match status" value="1"/>
</dbReference>
<dbReference type="WBParaSite" id="Minc3s00417g11981">
    <property type="protein sequence ID" value="Minc3s00417g11981"/>
    <property type="gene ID" value="Minc3s00417g11981"/>
</dbReference>
<feature type="region of interest" description="Disordered" evidence="10">
    <location>
        <begin position="901"/>
        <end position="924"/>
    </location>
</feature>
<dbReference type="InterPro" id="IPR001279">
    <property type="entry name" value="Metallo-B-lactamas"/>
</dbReference>
<evidence type="ECO:0000256" key="4">
    <source>
        <dbReference type="ARBA" id="ARBA00022884"/>
    </source>
</evidence>
<feature type="compositionally biased region" description="Low complexity" evidence="10">
    <location>
        <begin position="795"/>
        <end position="807"/>
    </location>
</feature>
<evidence type="ECO:0000256" key="2">
    <source>
        <dbReference type="ARBA" id="ARBA00010624"/>
    </source>
</evidence>
<evidence type="ECO:0000256" key="5">
    <source>
        <dbReference type="ARBA" id="ARBA00023242"/>
    </source>
</evidence>
<dbReference type="FunFam" id="3.60.15.10:FF:000008">
    <property type="entry name" value="Cleavage and polyadenylation specificity factor subunit 2"/>
    <property type="match status" value="1"/>
</dbReference>
<dbReference type="InterPro" id="IPR011108">
    <property type="entry name" value="RMMBL"/>
</dbReference>
<sequence length="1075" mass="121612">MTSIIKLEALSGVQDDGPLCYLLQVDQVYILLDCGWDEHFDLAYIESIKMRIPQINALLISYGDVPHIGAFPYLVKCGLNCPIYATVPVYKMGQLFLYDWLNGHSNVKPFNLFSFDDIDHAFEKVQQVKYSQTILLKGDNGLQITPFPAGHHIGGAIWRITKMGEEEIVYAVDFNHKKERHLNGCTFDGIGRPNLLITDAFNALYNQPKQKQRDENLVSKLLSTVRDGGDVMIVIDTAGRVLEIAHLLDQLWQNKEAGLMTYNLVMLSAVASSVIESAKSQVEWMSDKILRMFEMGRQNPFQLKHVRFCHTLMDLNRVRSPKVVLVSGLDMESGFSRELFLEWSTDTKNMVIVTGRAGDRTLCSKLIRIAESREKKRATNNTVTLEVKRRVRLEGAELEQYMSKKREREQEDAKQRLETLRRNARLENVESSEESEDEETLAASVLALTQGGKKPAPNNANLKQLEEQRRNSIVAQKQPGISAGINSLVNTSNSYDIMWRFEMNQRVSFFKQNKKQFPMFPYQEEKSRWDDYGEVIRPEEYMTAETATTTNTSTSPTINPKTEKEDDDIADVKMERQRIQQIIEEWPKKCVSFITKIEILCKVEFIDFEGRSDGESIKKILSQIKPKQLVIVHGSAPATRHLAEYCRQNNVVQGKIFTPMMGDVVDATIESHIFQVTLSDQLMSSLLFQTVKDAELSWLDARIIRKSALVPAALEKLDEDVEAINIIEEEKEVVNVNEEEGMEIETRKEVENEEPLEQDNEKIDEENSEKREERIVQHGDGIEQQDGVEAEKEATTTTPPQKTTTVPVPDQLFLELLSSSGIPPHQSVFVNDPKLTDLKQLLASSGFHAEFHSGVLYVNNIANVRRNEAGRFHVEGYACADYYKIREIIYSQFAISKVSGRSSKKASRSHNSNKTSSSSESPPVTIWPATRLQCVRSSTGGNISERTTATSCSSAGKRSGPKLVYPGASEATIPVPMTSYSHLLQRAKHSTERFSFTFEEPGPSCSSKPTCSRSVDNYKKSHKPLPPGVHRVELFGHFTKVALEGHILWEDCKCVENKAWTSSNTKNINDDDNQE</sequence>
<evidence type="ECO:0000256" key="6">
    <source>
        <dbReference type="ARBA" id="ARBA00058386"/>
    </source>
</evidence>
<evidence type="ECO:0000313" key="14">
    <source>
        <dbReference type="WBParaSite" id="Minc3s00417g11981"/>
    </source>
</evidence>
<dbReference type="InterPro" id="IPR027075">
    <property type="entry name" value="CPSF2"/>
</dbReference>
<proteinExistence type="inferred from homology"/>